<dbReference type="Proteomes" id="UP001017257">
    <property type="component" value="Chromosome"/>
</dbReference>
<sequence>MTTTILLTVAGTISACNGTGASYDHGPWGTARGRTTYPEYSAPWSRQAVGPAYYAVAEPATVATRIPELDVVRPARSQDVQLEIDMDPPASAPVVGTLEPSGSPVPVEPAPSSSAPVSTGQSSAGSTSSPPGVFAAPQRASSYAGAWKASVDASTCKVQLSSVPSLDLYRASTQGCAHEGMRSVNGWSFRDNQVILFSRGQPVARLAGAEAALAGHLNGTGSEIRMTR</sequence>
<evidence type="ECO:0000313" key="3">
    <source>
        <dbReference type="Proteomes" id="UP001017257"/>
    </source>
</evidence>
<dbReference type="SUPFAM" id="SSF50882">
    <property type="entry name" value="beta-Barrel protease inhibitors"/>
    <property type="match status" value="1"/>
</dbReference>
<name>A0ABY5RTZ9_9HYPH</name>
<keyword evidence="2" id="KW-0481">Metalloenzyme inhibitor</keyword>
<feature type="compositionally biased region" description="Low complexity" evidence="1">
    <location>
        <begin position="99"/>
        <end position="132"/>
    </location>
</feature>
<dbReference type="InterPro" id="IPR016085">
    <property type="entry name" value="Protease_inh_B-barrel_dom"/>
</dbReference>
<accession>A0ABY5RTZ9</accession>
<reference evidence="2" key="1">
    <citation type="submission" date="2022-08" db="EMBL/GenBank/DDBJ databases">
        <title>Microvirga terrae sp. nov., isolated from soil.</title>
        <authorList>
            <person name="Kim K.H."/>
            <person name="Seo Y.L."/>
            <person name="Kim J.M."/>
            <person name="Lee J.K."/>
            <person name="Han D.M."/>
            <person name="Jeon C.O."/>
        </authorList>
    </citation>
    <scope>NUCLEOTIDE SEQUENCE</scope>
    <source>
        <strain evidence="2">R24</strain>
    </source>
</reference>
<keyword evidence="2" id="KW-0483">Metalloprotease inhibitor</keyword>
<evidence type="ECO:0000313" key="2">
    <source>
        <dbReference type="EMBL" id="UVF20282.1"/>
    </source>
</evidence>
<organism evidence="2 3">
    <name type="scientific">Microvirga terrae</name>
    <dbReference type="NCBI Taxonomy" id="2740529"/>
    <lineage>
        <taxon>Bacteria</taxon>
        <taxon>Pseudomonadati</taxon>
        <taxon>Pseudomonadota</taxon>
        <taxon>Alphaproteobacteria</taxon>
        <taxon>Hyphomicrobiales</taxon>
        <taxon>Methylobacteriaceae</taxon>
        <taxon>Microvirga</taxon>
    </lineage>
</organism>
<feature type="region of interest" description="Disordered" evidence="1">
    <location>
        <begin position="87"/>
        <end position="133"/>
    </location>
</feature>
<keyword evidence="2" id="KW-0646">Protease inhibitor</keyword>
<dbReference type="EMBL" id="CP102845">
    <property type="protein sequence ID" value="UVF20282.1"/>
    <property type="molecule type" value="Genomic_DNA"/>
</dbReference>
<dbReference type="GO" id="GO:0030414">
    <property type="term" value="F:peptidase inhibitor activity"/>
    <property type="evidence" value="ECO:0007669"/>
    <property type="project" value="UniProtKB-KW"/>
</dbReference>
<evidence type="ECO:0000256" key="1">
    <source>
        <dbReference type="SAM" id="MobiDB-lite"/>
    </source>
</evidence>
<gene>
    <name evidence="2" type="ORF">HPT29_003790</name>
</gene>
<dbReference type="RefSeq" id="WP_173950064.1">
    <property type="nucleotide sequence ID" value="NZ_CP102845.1"/>
</dbReference>
<protein>
    <submittedName>
        <fullName evidence="2">AprI/Inh family metalloprotease inhibitor</fullName>
    </submittedName>
</protein>
<keyword evidence="3" id="KW-1185">Reference proteome</keyword>
<proteinExistence type="predicted"/>